<reference evidence="11 12" key="1">
    <citation type="submission" date="2024-04" db="EMBL/GenBank/DDBJ databases">
        <authorList>
            <person name="Rising A."/>
            <person name="Reimegard J."/>
            <person name="Sonavane S."/>
            <person name="Akerstrom W."/>
            <person name="Nylinder S."/>
            <person name="Hedman E."/>
            <person name="Kallberg Y."/>
        </authorList>
    </citation>
    <scope>NUCLEOTIDE SEQUENCE [LARGE SCALE GENOMIC DNA]</scope>
</reference>
<feature type="transmembrane region" description="Helical" evidence="8">
    <location>
        <begin position="244"/>
        <end position="271"/>
    </location>
</feature>
<evidence type="ECO:0000256" key="8">
    <source>
        <dbReference type="RuleBase" id="RU280814"/>
    </source>
</evidence>
<evidence type="ECO:0000256" key="6">
    <source>
        <dbReference type="ARBA" id="ARBA00023136"/>
    </source>
</evidence>
<dbReference type="PANTHER" id="PTHR12308:SF73">
    <property type="entry name" value="ANOCTAMIN"/>
    <property type="match status" value="1"/>
</dbReference>
<gene>
    <name evidence="11" type="ORF">LARSCL_LOCUS20597</name>
</gene>
<dbReference type="InterPro" id="IPR032394">
    <property type="entry name" value="Anoct_dimer"/>
</dbReference>
<dbReference type="GO" id="GO:0046983">
    <property type="term" value="F:protein dimerization activity"/>
    <property type="evidence" value="ECO:0007669"/>
    <property type="project" value="InterPro"/>
</dbReference>
<evidence type="ECO:0000256" key="7">
    <source>
        <dbReference type="ARBA" id="ARBA00023180"/>
    </source>
</evidence>
<proteinExistence type="inferred from homology"/>
<comment type="similarity">
    <text evidence="2 8">Belongs to the anoctamin family.</text>
</comment>
<feature type="transmembrane region" description="Helical" evidence="8">
    <location>
        <begin position="300"/>
        <end position="319"/>
    </location>
</feature>
<dbReference type="InterPro" id="IPR049452">
    <property type="entry name" value="Anoctamin_TM"/>
</dbReference>
<dbReference type="Proteomes" id="UP001497382">
    <property type="component" value="Unassembled WGS sequence"/>
</dbReference>
<evidence type="ECO:0000259" key="9">
    <source>
        <dbReference type="Pfam" id="PF04547"/>
    </source>
</evidence>
<dbReference type="GO" id="GO:0005886">
    <property type="term" value="C:plasma membrane"/>
    <property type="evidence" value="ECO:0007669"/>
    <property type="project" value="UniProtKB-SubCell"/>
</dbReference>
<dbReference type="InterPro" id="IPR007632">
    <property type="entry name" value="Anoctamin"/>
</dbReference>
<keyword evidence="4 8" id="KW-0812">Transmembrane</keyword>
<evidence type="ECO:0000256" key="2">
    <source>
        <dbReference type="ARBA" id="ARBA00009671"/>
    </source>
</evidence>
<evidence type="ECO:0000256" key="3">
    <source>
        <dbReference type="ARBA" id="ARBA00022475"/>
    </source>
</evidence>
<protein>
    <recommendedName>
        <fullName evidence="8">Anoctamin</fullName>
    </recommendedName>
</protein>
<name>A0AAV2BQE8_9ARAC</name>
<comment type="subcellular location">
    <subcellularLocation>
        <location evidence="1">Cell membrane</location>
        <topology evidence="1">Multi-pass membrane protein</topology>
    </subcellularLocation>
    <subcellularLocation>
        <location evidence="8">Membrane</location>
        <topology evidence="8">Multi-pass membrane protein</topology>
    </subcellularLocation>
</comment>
<evidence type="ECO:0000256" key="4">
    <source>
        <dbReference type="ARBA" id="ARBA00022692"/>
    </source>
</evidence>
<keyword evidence="5 8" id="KW-1133">Transmembrane helix</keyword>
<keyword evidence="12" id="KW-1185">Reference proteome</keyword>
<comment type="caution">
    <text evidence="11">The sequence shown here is derived from an EMBL/GenBank/DDBJ whole genome shotgun (WGS) entry which is preliminary data.</text>
</comment>
<dbReference type="Pfam" id="PF04547">
    <property type="entry name" value="Anoctamin"/>
    <property type="match status" value="1"/>
</dbReference>
<feature type="transmembrane region" description="Helical" evidence="8">
    <location>
        <begin position="672"/>
        <end position="695"/>
    </location>
</feature>
<evidence type="ECO:0000256" key="1">
    <source>
        <dbReference type="ARBA" id="ARBA00004651"/>
    </source>
</evidence>
<feature type="transmembrane region" description="Helical" evidence="8">
    <location>
        <begin position="372"/>
        <end position="396"/>
    </location>
</feature>
<feature type="domain" description="Anoctamin dimerisation" evidence="10">
    <location>
        <begin position="7"/>
        <end position="227"/>
    </location>
</feature>
<feature type="domain" description="Anoctamin transmembrane" evidence="9">
    <location>
        <begin position="236"/>
        <end position="709"/>
    </location>
</feature>
<keyword evidence="7" id="KW-0325">Glycoprotein</keyword>
<dbReference type="Pfam" id="PF16178">
    <property type="entry name" value="Anoct_dimer"/>
    <property type="match status" value="1"/>
</dbReference>
<keyword evidence="3" id="KW-1003">Cell membrane</keyword>
<keyword evidence="6 8" id="KW-0472">Membrane</keyword>
<evidence type="ECO:0000259" key="10">
    <source>
        <dbReference type="Pfam" id="PF16178"/>
    </source>
</evidence>
<evidence type="ECO:0000313" key="12">
    <source>
        <dbReference type="Proteomes" id="UP001497382"/>
    </source>
</evidence>
<organism evidence="11 12">
    <name type="scientific">Larinioides sclopetarius</name>
    <dbReference type="NCBI Taxonomy" id="280406"/>
    <lineage>
        <taxon>Eukaryota</taxon>
        <taxon>Metazoa</taxon>
        <taxon>Ecdysozoa</taxon>
        <taxon>Arthropoda</taxon>
        <taxon>Chelicerata</taxon>
        <taxon>Arachnida</taxon>
        <taxon>Araneae</taxon>
        <taxon>Araneomorphae</taxon>
        <taxon>Entelegynae</taxon>
        <taxon>Araneoidea</taxon>
        <taxon>Araneidae</taxon>
        <taxon>Larinioides</taxon>
    </lineage>
</organism>
<evidence type="ECO:0000256" key="5">
    <source>
        <dbReference type="ARBA" id="ARBA00022989"/>
    </source>
</evidence>
<dbReference type="PANTHER" id="PTHR12308">
    <property type="entry name" value="ANOCTAMIN"/>
    <property type="match status" value="1"/>
</dbReference>
<feature type="transmembrane region" description="Helical" evidence="8">
    <location>
        <begin position="416"/>
        <end position="435"/>
    </location>
</feature>
<sequence>MSASTSYVLVYVDPAYYLENGQEPSSIQTKMENFRRRFMVAIRKETLSVTEERVGKHIFVKVSCPLEREYKEAENMRVELPLYGLNLDNPAEEEEAMIEKKMKKIFKDIETTPYVSAPFQRDSIELFKKKDYDDSPILWSSIRSLLVYNILSNINISRYRENGEIPEKIGLTYLIMVGAFKDGFCLHDPSTEEPVSLNELRGRNQGVDAGLPEPDIRRVLKKKWGRLCRSSPIHDIRNYFGEKIAFYFAWVSTLMTSLWIPAILGLGVFIYGVCDRLAESEDRGLKRLIEIIKSSSDNDLTPAFAAIICLWGTIFMEVWKRKQISLARKWHVDNFDHVESDRPQFYGTKREFNRFTRASILYYPFHKRLMKYMLSVSVLLLMVMLVFISVTSVILYRVYMTISFCFDDSVCDLLHGTIIATLLNTFSIMILGRIYEYIAVKLTEWENHQTLSEYNDALVIKLFAFQFANTYTSLFYTAFFRQDFGGPTGILGLDKKYTDNCGHKDNANCMSLLSFQLLVLMIVKPFPKFAKDVIFPCLKKALHHLKVNEIDDFTTDEGISKQSYLLREMIKPSAEDFRLGEFTEKIIQYGYLMLFAASFPLAPALALIFNIIDFRIDSRRLLWWNKRPTPYRDNDIGIWFNILDFINVCGVISNAFLIAFNSKLGRDRSYEIKFAIIIGFEHFIFLMKFIISLIIPDVPTWVKNSQKKERYLLSYVLKKLNPDVNSEIIQTSEEYGMLEGSQNGDVQLHVYENKGCRQSNSRWSY</sequence>
<dbReference type="AlphaFoldDB" id="A0AAV2BQE8"/>
<feature type="transmembrane region" description="Helical" evidence="8">
    <location>
        <begin position="591"/>
        <end position="616"/>
    </location>
</feature>
<evidence type="ECO:0000313" key="11">
    <source>
        <dbReference type="EMBL" id="CAL1297930.1"/>
    </source>
</evidence>
<feature type="transmembrane region" description="Helical" evidence="8">
    <location>
        <begin position="636"/>
        <end position="660"/>
    </location>
</feature>
<accession>A0AAV2BQE8</accession>
<dbReference type="EMBL" id="CAXIEN010000446">
    <property type="protein sequence ID" value="CAL1297930.1"/>
    <property type="molecule type" value="Genomic_DNA"/>
</dbReference>
<dbReference type="GO" id="GO:0005254">
    <property type="term" value="F:chloride channel activity"/>
    <property type="evidence" value="ECO:0007669"/>
    <property type="project" value="TreeGrafter"/>
</dbReference>
<comment type="caution">
    <text evidence="8">Lacks conserved residue(s) required for the propagation of feature annotation.</text>
</comment>